<dbReference type="Proteomes" id="UP000053593">
    <property type="component" value="Unassembled WGS sequence"/>
</dbReference>
<feature type="domain" description="Integrase zinc-binding" evidence="1">
    <location>
        <begin position="2"/>
        <end position="45"/>
    </location>
</feature>
<dbReference type="Gene3D" id="1.10.340.70">
    <property type="match status" value="1"/>
</dbReference>
<evidence type="ECO:0000313" key="3">
    <source>
        <dbReference type="Proteomes" id="UP000053593"/>
    </source>
</evidence>
<evidence type="ECO:0000259" key="1">
    <source>
        <dbReference type="Pfam" id="PF17921"/>
    </source>
</evidence>
<organism evidence="2 3">
    <name type="scientific">Collybiopsis luxurians FD-317 M1</name>
    <dbReference type="NCBI Taxonomy" id="944289"/>
    <lineage>
        <taxon>Eukaryota</taxon>
        <taxon>Fungi</taxon>
        <taxon>Dikarya</taxon>
        <taxon>Basidiomycota</taxon>
        <taxon>Agaricomycotina</taxon>
        <taxon>Agaricomycetes</taxon>
        <taxon>Agaricomycetidae</taxon>
        <taxon>Agaricales</taxon>
        <taxon>Marasmiineae</taxon>
        <taxon>Omphalotaceae</taxon>
        <taxon>Collybiopsis</taxon>
        <taxon>Collybiopsis luxurians</taxon>
    </lineage>
</organism>
<dbReference type="Pfam" id="PF17921">
    <property type="entry name" value="Integrase_H2C2"/>
    <property type="match status" value="1"/>
</dbReference>
<accession>A0A0D0AJ07</accession>
<dbReference type="AlphaFoldDB" id="A0A0D0AJ07"/>
<dbReference type="EMBL" id="KN834926">
    <property type="protein sequence ID" value="KIK50145.1"/>
    <property type="molecule type" value="Genomic_DNA"/>
</dbReference>
<keyword evidence="3" id="KW-1185">Reference proteome</keyword>
<protein>
    <recommendedName>
        <fullName evidence="1">Integrase zinc-binding domain-containing protein</fullName>
    </recommendedName>
</protein>
<dbReference type="HOGENOM" id="CLU_2097147_0_0_1"/>
<gene>
    <name evidence="2" type="ORF">GYMLUDRAFT_989993</name>
</gene>
<sequence length="116" mass="13994">MKAEHDALEYRSVYATKALLSERFWWPELEKDINWYVKTCHLCQEKLKNHIRTPPKLTPTPFIFQVLHADTMHMSLSNCKKYFFGCNIYGTSFLKAIEYIEERYEIKEMQIAFYRS</sequence>
<reference evidence="2 3" key="1">
    <citation type="submission" date="2014-04" db="EMBL/GenBank/DDBJ databases">
        <title>Evolutionary Origins and Diversification of the Mycorrhizal Mutualists.</title>
        <authorList>
            <consortium name="DOE Joint Genome Institute"/>
            <consortium name="Mycorrhizal Genomics Consortium"/>
            <person name="Kohler A."/>
            <person name="Kuo A."/>
            <person name="Nagy L.G."/>
            <person name="Floudas D."/>
            <person name="Copeland A."/>
            <person name="Barry K.W."/>
            <person name="Cichocki N."/>
            <person name="Veneault-Fourrey C."/>
            <person name="LaButti K."/>
            <person name="Lindquist E.A."/>
            <person name="Lipzen A."/>
            <person name="Lundell T."/>
            <person name="Morin E."/>
            <person name="Murat C."/>
            <person name="Riley R."/>
            <person name="Ohm R."/>
            <person name="Sun H."/>
            <person name="Tunlid A."/>
            <person name="Henrissat B."/>
            <person name="Grigoriev I.V."/>
            <person name="Hibbett D.S."/>
            <person name="Martin F."/>
        </authorList>
    </citation>
    <scope>NUCLEOTIDE SEQUENCE [LARGE SCALE GENOMIC DNA]</scope>
    <source>
        <strain evidence="2 3">FD-317 M1</strain>
    </source>
</reference>
<proteinExistence type="predicted"/>
<dbReference type="OrthoDB" id="446925at2759"/>
<name>A0A0D0AJ07_9AGAR</name>
<evidence type="ECO:0000313" key="2">
    <source>
        <dbReference type="EMBL" id="KIK50145.1"/>
    </source>
</evidence>
<dbReference type="InterPro" id="IPR041588">
    <property type="entry name" value="Integrase_H2C2"/>
</dbReference>